<accession>A0A381YU77</accession>
<proteinExistence type="predicted"/>
<reference evidence="6" key="1">
    <citation type="submission" date="2018-05" db="EMBL/GenBank/DDBJ databases">
        <authorList>
            <person name="Lanie J.A."/>
            <person name="Ng W.-L."/>
            <person name="Kazmierczak K.M."/>
            <person name="Andrzejewski T.M."/>
            <person name="Davidsen T.M."/>
            <person name="Wayne K.J."/>
            <person name="Tettelin H."/>
            <person name="Glass J.I."/>
            <person name="Rusch D."/>
            <person name="Podicherti R."/>
            <person name="Tsui H.-C.T."/>
            <person name="Winkler M.E."/>
        </authorList>
    </citation>
    <scope>NUCLEOTIDE SEQUENCE</scope>
</reference>
<evidence type="ECO:0000256" key="3">
    <source>
        <dbReference type="ARBA" id="ARBA00023136"/>
    </source>
</evidence>
<dbReference type="SUPFAM" id="SSF53850">
    <property type="entry name" value="Periplasmic binding protein-like II"/>
    <property type="match status" value="1"/>
</dbReference>
<evidence type="ECO:0000256" key="2">
    <source>
        <dbReference type="ARBA" id="ARBA00022729"/>
    </source>
</evidence>
<evidence type="ECO:0000313" key="6">
    <source>
        <dbReference type="EMBL" id="SVA80565.1"/>
    </source>
</evidence>
<organism evidence="6">
    <name type="scientific">marine metagenome</name>
    <dbReference type="NCBI Taxonomy" id="408172"/>
    <lineage>
        <taxon>unclassified sequences</taxon>
        <taxon>metagenomes</taxon>
        <taxon>ecological metagenomes</taxon>
    </lineage>
</organism>
<name>A0A381YU77_9ZZZZ</name>
<keyword evidence="1" id="KW-1003">Cell membrane</keyword>
<dbReference type="EMBL" id="UINC01019071">
    <property type="protein sequence ID" value="SVA80565.1"/>
    <property type="molecule type" value="Genomic_DNA"/>
</dbReference>
<evidence type="ECO:0000256" key="1">
    <source>
        <dbReference type="ARBA" id="ARBA00022475"/>
    </source>
</evidence>
<evidence type="ECO:0008006" key="7">
    <source>
        <dbReference type="Google" id="ProtNLM"/>
    </source>
</evidence>
<evidence type="ECO:0000256" key="5">
    <source>
        <dbReference type="ARBA" id="ARBA00023288"/>
    </source>
</evidence>
<dbReference type="Gene3D" id="3.40.190.10">
    <property type="entry name" value="Periplasmic binding protein-like II"/>
    <property type="match status" value="2"/>
</dbReference>
<keyword evidence="3" id="KW-0472">Membrane</keyword>
<dbReference type="PANTHER" id="PTHR43649:SF33">
    <property type="entry name" value="POLYGALACTURONAN_RHAMNOGALACTURONAN-BINDING PROTEIN YTCQ"/>
    <property type="match status" value="1"/>
</dbReference>
<dbReference type="PANTHER" id="PTHR43649">
    <property type="entry name" value="ARABINOSE-BINDING PROTEIN-RELATED"/>
    <property type="match status" value="1"/>
</dbReference>
<gene>
    <name evidence="6" type="ORF">METZ01_LOCUS133419</name>
</gene>
<dbReference type="InterPro" id="IPR050490">
    <property type="entry name" value="Bact_solute-bd_prot1"/>
</dbReference>
<keyword evidence="5" id="KW-0449">Lipoprotein</keyword>
<dbReference type="InterPro" id="IPR006059">
    <property type="entry name" value="SBP"/>
</dbReference>
<dbReference type="AlphaFoldDB" id="A0A381YU77"/>
<dbReference type="Pfam" id="PF01547">
    <property type="entry name" value="SBP_bac_1"/>
    <property type="match status" value="1"/>
</dbReference>
<sequence>MKIIKNILLVISAFSLSFGALAVDTSFPNDKVTMWGDYSGITLDVKLIGGAPYDPLYQEMIPVWEEKTGGKVKILSKKSHFELDKEIKVDIAAGNISYCVVSNHTSFATQYGDIYRDLNGIVPGDYLAEFVPLVLDHSTVEGRLVQLPQHSDVSNLWYIKSIYEDADNKKRFKAEYGYDLAPPETLDQWKEQAIFWSDPPNFYGTQYVGKEEAITGRFYELVIAEGGALFDDGWHPTFNDAAGQSALQWFVDLYNAKAVPAGVLNYLWDETGLGFASGTVALNLDWGGWGAYFNSADSKIGGDVGLVRFPLGSGGKRGGWSGSHTYSILNGCPEENLDAAASLIWILTNHEAQMHEARGGKLPTMTRVWDDIANEMDAEGNAFMSNLFSTFKASMAEDAFTPPLIPEWIPFSNIIFPELQAAILGDKTVKEALDAAAKETDILMQDAGYY</sequence>
<protein>
    <recommendedName>
        <fullName evidence="7">Sugar ABC transporter substrate-binding protein</fullName>
    </recommendedName>
</protein>
<keyword evidence="2" id="KW-0732">Signal</keyword>
<evidence type="ECO:0000256" key="4">
    <source>
        <dbReference type="ARBA" id="ARBA00023139"/>
    </source>
</evidence>
<keyword evidence="4" id="KW-0564">Palmitate</keyword>